<protein>
    <submittedName>
        <fullName evidence="2">Type II secretion system protein GspM</fullName>
    </submittedName>
</protein>
<keyword evidence="1" id="KW-0812">Transmembrane</keyword>
<dbReference type="AlphaFoldDB" id="A0AA95H5U6"/>
<evidence type="ECO:0000256" key="1">
    <source>
        <dbReference type="SAM" id="Phobius"/>
    </source>
</evidence>
<dbReference type="Pfam" id="PF10741">
    <property type="entry name" value="T2SSM_b"/>
    <property type="match status" value="1"/>
</dbReference>
<dbReference type="Proteomes" id="UP001300672">
    <property type="component" value="Chromosome"/>
</dbReference>
<keyword evidence="1" id="KW-0472">Membrane</keyword>
<reference evidence="2" key="1">
    <citation type="journal article" date="2023" name="Int. J. Mol. Sci.">
        <title>Metagenomics Revealed a New Genus 'Candidatus Thiocaldithrix dubininis' gen. nov., sp. nov. and a New Species 'Candidatus Thiothrix putei' sp. nov. in the Family Thiotrichaceae, Some Members of Which Have Traits of Both Na+- and H+-Motive Energetics.</title>
        <authorList>
            <person name="Ravin N.V."/>
            <person name="Muntyan M.S."/>
            <person name="Smolyakov D.D."/>
            <person name="Rudenko T.S."/>
            <person name="Beletsky A.V."/>
            <person name="Mardanov A.V."/>
            <person name="Grabovich M.Y."/>
        </authorList>
    </citation>
    <scope>NUCLEOTIDE SEQUENCE</scope>
    <source>
        <strain evidence="2">GKL-01</strain>
    </source>
</reference>
<gene>
    <name evidence="2" type="primary">gspM</name>
    <name evidence="2" type="ORF">QJT80_03160</name>
</gene>
<reference evidence="2" key="2">
    <citation type="submission" date="2023-04" db="EMBL/GenBank/DDBJ databases">
        <authorList>
            <person name="Beletskiy A.V."/>
            <person name="Mardanov A.V."/>
            <person name="Ravin N.V."/>
        </authorList>
    </citation>
    <scope>NUCLEOTIDE SEQUENCE</scope>
    <source>
        <strain evidence="2">GKL-01</strain>
    </source>
</reference>
<organism evidence="2">
    <name type="scientific">Candidatus Thiocaldithrix dubininis</name>
    <dbReference type="NCBI Taxonomy" id="3080823"/>
    <lineage>
        <taxon>Bacteria</taxon>
        <taxon>Pseudomonadati</taxon>
        <taxon>Pseudomonadota</taxon>
        <taxon>Gammaproteobacteria</taxon>
        <taxon>Thiotrichales</taxon>
        <taxon>Thiotrichaceae</taxon>
        <taxon>Candidatus Thiocaldithrix</taxon>
    </lineage>
</organism>
<dbReference type="KEGG" id="tdu:QJT80_03160"/>
<dbReference type="EMBL" id="CP124755">
    <property type="protein sequence ID" value="WGZ91477.1"/>
    <property type="molecule type" value="Genomic_DNA"/>
</dbReference>
<dbReference type="NCBIfam" id="NF040576">
    <property type="entry name" value="T2SS_GspM_XpsM"/>
    <property type="match status" value="1"/>
</dbReference>
<dbReference type="InterPro" id="IPR034756">
    <property type="entry name" value="T2SSM_b"/>
</dbReference>
<proteinExistence type="predicted"/>
<keyword evidence="1" id="KW-1133">Transmembrane helix</keyword>
<sequence length="200" mass="22759">MQHQKLLAWGLLIVLSLATIFLLILPLTQWSVQLSQKIDTGYQQLSRFRQIANATPEMMKEYERVQQQGLDKLFYPSVMTYAQVAKELQTYLSDVIARNNGVLISSEVVDEQQARSQNETDEAAKTSVYQPVVVKALLQGSPSLLREVLHQAYQARPLIFVDSVDIKPIADDKSDNQIVKVEVRISTYWRGAEVQHEETP</sequence>
<name>A0AA95H5U6_9GAMM</name>
<accession>A0AA95H5U6</accession>
<evidence type="ECO:0000313" key="2">
    <source>
        <dbReference type="EMBL" id="WGZ91477.1"/>
    </source>
</evidence>
<feature type="transmembrane region" description="Helical" evidence="1">
    <location>
        <begin position="6"/>
        <end position="27"/>
    </location>
</feature>